<reference evidence="2" key="1">
    <citation type="journal article" date="2008" name="ISME J.">
        <title>Genomic patterns of recombination, clonal divergence and environment in marine microbial populations.</title>
        <authorList>
            <person name="Konstantinidis K.T."/>
            <person name="Delong E.F."/>
        </authorList>
    </citation>
    <scope>NUCLEOTIDE SEQUENCE</scope>
</reference>
<name>B3T1X6_9ZZZZ</name>
<dbReference type="EMBL" id="EU016579">
    <property type="protein sequence ID" value="ABZ06585.1"/>
    <property type="molecule type" value="Genomic_DNA"/>
</dbReference>
<keyword evidence="1" id="KW-1133">Transmembrane helix</keyword>
<feature type="transmembrane region" description="Helical" evidence="1">
    <location>
        <begin position="20"/>
        <end position="37"/>
    </location>
</feature>
<dbReference type="AlphaFoldDB" id="B3T1X6"/>
<sequence length="62" mass="7110">MSFIPALPQSWSSSLTNTAFLENWLLCLLFSMSFSGFNGSFIRLLYLQKITYAIFLLILLIN</sequence>
<organism evidence="2">
    <name type="scientific">uncultured marine microorganism HF4000_097M14</name>
    <dbReference type="NCBI Taxonomy" id="455520"/>
    <lineage>
        <taxon>unclassified sequences</taxon>
        <taxon>environmental samples</taxon>
    </lineage>
</organism>
<accession>B3T1X6</accession>
<feature type="transmembrane region" description="Helical" evidence="1">
    <location>
        <begin position="44"/>
        <end position="61"/>
    </location>
</feature>
<proteinExistence type="predicted"/>
<gene>
    <name evidence="2" type="ORF">ALOHA_HF4000097M14ctg1g29</name>
</gene>
<evidence type="ECO:0000313" key="2">
    <source>
        <dbReference type="EMBL" id="ABZ06585.1"/>
    </source>
</evidence>
<keyword evidence="1" id="KW-0812">Transmembrane</keyword>
<protein>
    <submittedName>
        <fullName evidence="2">Uncharacterized protein</fullName>
    </submittedName>
</protein>
<evidence type="ECO:0000256" key="1">
    <source>
        <dbReference type="SAM" id="Phobius"/>
    </source>
</evidence>
<keyword evidence="1" id="KW-0472">Membrane</keyword>